<feature type="short sequence motif" description="DGA/G" evidence="4">
    <location>
        <begin position="201"/>
        <end position="203"/>
    </location>
</feature>
<dbReference type="PANTHER" id="PTHR14226">
    <property type="entry name" value="NEUROPATHY TARGET ESTERASE/SWISS CHEESE D.MELANOGASTER"/>
    <property type="match status" value="1"/>
</dbReference>
<evidence type="ECO:0000256" key="1">
    <source>
        <dbReference type="ARBA" id="ARBA00022801"/>
    </source>
</evidence>
<keyword evidence="2 4" id="KW-0442">Lipid degradation</keyword>
<name>A0A2T6KCY3_9RHOB</name>
<feature type="active site" description="Nucleophile" evidence="4">
    <location>
        <position position="41"/>
    </location>
</feature>
<reference evidence="6 7" key="1">
    <citation type="submission" date="2018-04" db="EMBL/GenBank/DDBJ databases">
        <title>Genomic Encyclopedia of Archaeal and Bacterial Type Strains, Phase II (KMG-II): from individual species to whole genera.</title>
        <authorList>
            <person name="Goeker M."/>
        </authorList>
    </citation>
    <scope>NUCLEOTIDE SEQUENCE [LARGE SCALE GENOMIC DNA]</scope>
    <source>
        <strain evidence="6 7">DSM 29955</strain>
    </source>
</reference>
<dbReference type="Proteomes" id="UP000244523">
    <property type="component" value="Unassembled WGS sequence"/>
</dbReference>
<keyword evidence="7" id="KW-1185">Reference proteome</keyword>
<evidence type="ECO:0000256" key="3">
    <source>
        <dbReference type="ARBA" id="ARBA00023098"/>
    </source>
</evidence>
<accession>A0A2T6KCY3</accession>
<dbReference type="SUPFAM" id="SSF52151">
    <property type="entry name" value="FabD/lysophospholipase-like"/>
    <property type="match status" value="1"/>
</dbReference>
<dbReference type="RefSeq" id="WP_108387292.1">
    <property type="nucleotide sequence ID" value="NZ_QBUD01000009.1"/>
</dbReference>
<dbReference type="AlphaFoldDB" id="A0A2T6KCY3"/>
<evidence type="ECO:0000313" key="7">
    <source>
        <dbReference type="Proteomes" id="UP000244523"/>
    </source>
</evidence>
<dbReference type="InterPro" id="IPR050301">
    <property type="entry name" value="NTE"/>
</dbReference>
<feature type="domain" description="PNPLA" evidence="5">
    <location>
        <begin position="7"/>
        <end position="214"/>
    </location>
</feature>
<evidence type="ECO:0000256" key="4">
    <source>
        <dbReference type="PROSITE-ProRule" id="PRU01161"/>
    </source>
</evidence>
<feature type="short sequence motif" description="GXGXXG" evidence="4">
    <location>
        <begin position="11"/>
        <end position="16"/>
    </location>
</feature>
<dbReference type="Gene3D" id="3.40.1090.10">
    <property type="entry name" value="Cytosolic phospholipase A2 catalytic domain"/>
    <property type="match status" value="2"/>
</dbReference>
<comment type="caution">
    <text evidence="6">The sequence shown here is derived from an EMBL/GenBank/DDBJ whole genome shotgun (WGS) entry which is preliminary data.</text>
</comment>
<keyword evidence="1 4" id="KW-0378">Hydrolase</keyword>
<sequence length="344" mass="37353">MTKRINLALQGGGAHGAFTWGVLCRILQDEDIEIAAISATSAGALNAAALKAGMLSGGRQGARENLDWLWTQIGAITDPNFTDWIASLAPSAGIWAKALEYSPAYAAVDMTQRMLSPYAYGPAARNPLERIVREFRYDAVCSQDGPALHICATNVRSGKIRVFTGEEIMSDVILASACLPSLFQAVEFTDPQTGKSEAFWDGGYSGNPALFPLFDKDLPDDILIVNINPLHREELPVEVQAIHNRINEISFNSSLLRELRAIEFVHRLIEDGSITRGTMKNVLVHMIADDVLMNELNVATKTIPTPVVLARLKAAGEAAADAFLSNHKSDLNASSSVNLRDMFS</sequence>
<gene>
    <name evidence="6" type="ORF">C8N45_109132</name>
</gene>
<proteinExistence type="predicted"/>
<dbReference type="Pfam" id="PF01734">
    <property type="entry name" value="Patatin"/>
    <property type="match status" value="1"/>
</dbReference>
<organism evidence="6 7">
    <name type="scientific">Yoonia sediminilitoris</name>
    <dbReference type="NCBI Taxonomy" id="1286148"/>
    <lineage>
        <taxon>Bacteria</taxon>
        <taxon>Pseudomonadati</taxon>
        <taxon>Pseudomonadota</taxon>
        <taxon>Alphaproteobacteria</taxon>
        <taxon>Rhodobacterales</taxon>
        <taxon>Paracoccaceae</taxon>
        <taxon>Yoonia</taxon>
    </lineage>
</organism>
<dbReference type="PROSITE" id="PS51635">
    <property type="entry name" value="PNPLA"/>
    <property type="match status" value="1"/>
</dbReference>
<dbReference type="GO" id="GO:0016042">
    <property type="term" value="P:lipid catabolic process"/>
    <property type="evidence" value="ECO:0007669"/>
    <property type="project" value="UniProtKB-UniRule"/>
</dbReference>
<dbReference type="GO" id="GO:0016787">
    <property type="term" value="F:hydrolase activity"/>
    <property type="evidence" value="ECO:0007669"/>
    <property type="project" value="UniProtKB-UniRule"/>
</dbReference>
<dbReference type="PANTHER" id="PTHR14226:SF78">
    <property type="entry name" value="SLR0060 PROTEIN"/>
    <property type="match status" value="1"/>
</dbReference>
<comment type="caution">
    <text evidence="4">Lacks conserved residue(s) required for the propagation of feature annotation.</text>
</comment>
<dbReference type="InterPro" id="IPR016035">
    <property type="entry name" value="Acyl_Trfase/lysoPLipase"/>
</dbReference>
<dbReference type="OrthoDB" id="9807112at2"/>
<evidence type="ECO:0000256" key="2">
    <source>
        <dbReference type="ARBA" id="ARBA00022963"/>
    </source>
</evidence>
<keyword evidence="3 4" id="KW-0443">Lipid metabolism</keyword>
<evidence type="ECO:0000259" key="5">
    <source>
        <dbReference type="PROSITE" id="PS51635"/>
    </source>
</evidence>
<feature type="active site" description="Proton acceptor" evidence="4">
    <location>
        <position position="201"/>
    </location>
</feature>
<dbReference type="EMBL" id="QBUD01000009">
    <property type="protein sequence ID" value="PUB12821.1"/>
    <property type="molecule type" value="Genomic_DNA"/>
</dbReference>
<protein>
    <submittedName>
        <fullName evidence="6">NTE family protein</fullName>
    </submittedName>
</protein>
<dbReference type="InterPro" id="IPR002641">
    <property type="entry name" value="PNPLA_dom"/>
</dbReference>
<evidence type="ECO:0000313" key="6">
    <source>
        <dbReference type="EMBL" id="PUB12821.1"/>
    </source>
</evidence>